<dbReference type="Proteomes" id="UP000554482">
    <property type="component" value="Unassembled WGS sequence"/>
</dbReference>
<organism evidence="3 4">
    <name type="scientific">Thalictrum thalictroides</name>
    <name type="common">Rue-anemone</name>
    <name type="synonym">Anemone thalictroides</name>
    <dbReference type="NCBI Taxonomy" id="46969"/>
    <lineage>
        <taxon>Eukaryota</taxon>
        <taxon>Viridiplantae</taxon>
        <taxon>Streptophyta</taxon>
        <taxon>Embryophyta</taxon>
        <taxon>Tracheophyta</taxon>
        <taxon>Spermatophyta</taxon>
        <taxon>Magnoliopsida</taxon>
        <taxon>Ranunculales</taxon>
        <taxon>Ranunculaceae</taxon>
        <taxon>Thalictroideae</taxon>
        <taxon>Thalictrum</taxon>
    </lineage>
</organism>
<protein>
    <recommendedName>
        <fullName evidence="5">F-box protein</fullName>
    </recommendedName>
</protein>
<evidence type="ECO:0008006" key="5">
    <source>
        <dbReference type="Google" id="ProtNLM"/>
    </source>
</evidence>
<dbReference type="SUPFAM" id="SSF81383">
    <property type="entry name" value="F-box domain"/>
    <property type="match status" value="1"/>
</dbReference>
<accession>A0A7J6VTM5</accession>
<dbReference type="EMBL" id="JABWDY010027645">
    <property type="protein sequence ID" value="KAF5187742.1"/>
    <property type="molecule type" value="Genomic_DNA"/>
</dbReference>
<dbReference type="InterPro" id="IPR036047">
    <property type="entry name" value="F-box-like_dom_sf"/>
</dbReference>
<evidence type="ECO:0000259" key="2">
    <source>
        <dbReference type="Pfam" id="PF08268"/>
    </source>
</evidence>
<dbReference type="InterPro" id="IPR050796">
    <property type="entry name" value="SCF_F-box_component"/>
</dbReference>
<dbReference type="InterPro" id="IPR013187">
    <property type="entry name" value="F-box-assoc_dom_typ3"/>
</dbReference>
<comment type="caution">
    <text evidence="3">The sequence shown here is derived from an EMBL/GenBank/DDBJ whole genome shotgun (WGS) entry which is preliminary data.</text>
</comment>
<evidence type="ECO:0000313" key="4">
    <source>
        <dbReference type="Proteomes" id="UP000554482"/>
    </source>
</evidence>
<sequence length="200" mass="23062">MFLIFQKKSYLKYFKTIPPKDLNRFKRVCKLWKSLISDPKFVKACLTHTQPDLMFQAFYNPCYQIFSLNILEENVKLEKLEVPLVIDSYKRDQLMLLSSCDGLLLLQNSQDPRILHVYNPTTGQYKNLPQQECGCSKSALVFDDSTGQYKVFGLGFSEHSCPVILTLLSLERVGSIRLCGIWISLATHFGEKRIAFRYSG</sequence>
<dbReference type="PANTHER" id="PTHR31672">
    <property type="entry name" value="BNACNNG10540D PROTEIN"/>
    <property type="match status" value="1"/>
</dbReference>
<dbReference type="AlphaFoldDB" id="A0A7J6VTM5"/>
<proteinExistence type="predicted"/>
<dbReference type="Pfam" id="PF08268">
    <property type="entry name" value="FBA_3"/>
    <property type="match status" value="1"/>
</dbReference>
<gene>
    <name evidence="3" type="ORF">FRX31_022680</name>
</gene>
<dbReference type="Pfam" id="PF00646">
    <property type="entry name" value="F-box"/>
    <property type="match status" value="1"/>
</dbReference>
<dbReference type="Gene3D" id="1.20.1280.50">
    <property type="match status" value="1"/>
</dbReference>
<dbReference type="PANTHER" id="PTHR31672:SF13">
    <property type="entry name" value="F-BOX PROTEIN CPR30-LIKE"/>
    <property type="match status" value="1"/>
</dbReference>
<feature type="domain" description="F-box associated beta-propeller type 3" evidence="2">
    <location>
        <begin position="88"/>
        <end position="167"/>
    </location>
</feature>
<reference evidence="3 4" key="1">
    <citation type="submission" date="2020-06" db="EMBL/GenBank/DDBJ databases">
        <title>Transcriptomic and genomic resources for Thalictrum thalictroides and T. hernandezii: Facilitating candidate gene discovery in an emerging model plant lineage.</title>
        <authorList>
            <person name="Arias T."/>
            <person name="Riano-Pachon D.M."/>
            <person name="Di Stilio V.S."/>
        </authorList>
    </citation>
    <scope>NUCLEOTIDE SEQUENCE [LARGE SCALE GENOMIC DNA]</scope>
    <source>
        <strain evidence="4">cv. WT478/WT964</strain>
        <tissue evidence="3">Leaves</tissue>
    </source>
</reference>
<feature type="domain" description="F-box" evidence="1">
    <location>
        <begin position="14"/>
        <end position="42"/>
    </location>
</feature>
<name>A0A7J6VTM5_THATH</name>
<evidence type="ECO:0000313" key="3">
    <source>
        <dbReference type="EMBL" id="KAF5187742.1"/>
    </source>
</evidence>
<evidence type="ECO:0000259" key="1">
    <source>
        <dbReference type="Pfam" id="PF00646"/>
    </source>
</evidence>
<keyword evidence="4" id="KW-1185">Reference proteome</keyword>
<dbReference type="InterPro" id="IPR001810">
    <property type="entry name" value="F-box_dom"/>
</dbReference>